<evidence type="ECO:0000256" key="2">
    <source>
        <dbReference type="ARBA" id="ARBA00004496"/>
    </source>
</evidence>
<feature type="compositionally biased region" description="Pro residues" evidence="9">
    <location>
        <begin position="362"/>
        <end position="371"/>
    </location>
</feature>
<keyword evidence="13" id="KW-1185">Reference proteome</keyword>
<dbReference type="PANTHER" id="PTHR46009">
    <property type="entry name" value="VACUOLAR PROTEIN SORTING-ASSOCIATED PROTEIN VTA1 HOMOLOG"/>
    <property type="match status" value="1"/>
</dbReference>
<dbReference type="GO" id="GO:0032511">
    <property type="term" value="P:late endosome to vacuole transport via multivesicular body sorting pathway"/>
    <property type="evidence" value="ECO:0007669"/>
    <property type="project" value="InterPro"/>
</dbReference>
<dbReference type="Proteomes" id="UP000799440">
    <property type="component" value="Unassembled WGS sequence"/>
</dbReference>
<dbReference type="EMBL" id="MU006563">
    <property type="protein sequence ID" value="KAF2750963.1"/>
    <property type="molecule type" value="Genomic_DNA"/>
</dbReference>
<evidence type="ECO:0000256" key="1">
    <source>
        <dbReference type="ARBA" id="ARBA00004481"/>
    </source>
</evidence>
<dbReference type="GO" id="GO:0015031">
    <property type="term" value="P:protein transport"/>
    <property type="evidence" value="ECO:0007669"/>
    <property type="project" value="UniProtKB-KW"/>
</dbReference>
<evidence type="ECO:0000256" key="8">
    <source>
        <dbReference type="ARBA" id="ARBA00023136"/>
    </source>
</evidence>
<dbReference type="InterPro" id="IPR041212">
    <property type="entry name" value="Vta1_C"/>
</dbReference>
<dbReference type="AlphaFoldDB" id="A0A6A6VLD6"/>
<evidence type="ECO:0000256" key="7">
    <source>
        <dbReference type="ARBA" id="ARBA00022927"/>
    </source>
</evidence>
<feature type="domain" description="Vta1 C-terminal" evidence="11">
    <location>
        <begin position="414"/>
        <end position="450"/>
    </location>
</feature>
<dbReference type="Gene3D" id="1.25.40.270">
    <property type="entry name" value="Vacuolar protein sorting-associated protein vta1"/>
    <property type="match status" value="1"/>
</dbReference>
<dbReference type="Gene3D" id="1.20.5.420">
    <property type="entry name" value="Immunoglobulin FC, subunit C"/>
    <property type="match status" value="1"/>
</dbReference>
<dbReference type="InterPro" id="IPR044538">
    <property type="entry name" value="Vta1-like"/>
</dbReference>
<feature type="compositionally biased region" description="Polar residues" evidence="9">
    <location>
        <begin position="186"/>
        <end position="201"/>
    </location>
</feature>
<dbReference type="InterPro" id="IPR023175">
    <property type="entry name" value="Vta1/CALS_N_sf"/>
</dbReference>
<dbReference type="OrthoDB" id="391137at2759"/>
<keyword evidence="6" id="KW-0967">Endosome</keyword>
<evidence type="ECO:0000259" key="10">
    <source>
        <dbReference type="Pfam" id="PF04652"/>
    </source>
</evidence>
<feature type="compositionally biased region" description="Polar residues" evidence="9">
    <location>
        <begin position="259"/>
        <end position="269"/>
    </location>
</feature>
<evidence type="ECO:0000256" key="3">
    <source>
        <dbReference type="ARBA" id="ARBA00007895"/>
    </source>
</evidence>
<evidence type="ECO:0000256" key="4">
    <source>
        <dbReference type="ARBA" id="ARBA00022448"/>
    </source>
</evidence>
<sequence>MASAIPAKLRDAQIGQFARRAAQLEKFKPIITYWLRFYMTQKIISKGLHLADQECTAYTTDLMEKLEQTKAEHPTEDALIDEVAAYAYCEQFALATFTKGDNDIRSNKVTEATADTLMAASTFLELLSVWKNPPEPEVKSKMTYAKFHALRIVKAIKAGEDPNLSNPKQETPPAELQPLDPHDSEVQNISGQDGQANTQAPYQPYVESAPSTSQPSPAFTPSRPQLSPPPTAPSPQQGAPQPPSQMFSPHQDVSPISPVDTSRQNSVTSIGGGYFPRTSVPTFTADNVPAGMPTAPSVEMDVDATANPYAPPLSPSIPSPQPSIQPIQSMPHTPGQPTGFPTSQPPAQQFTQPPFQQTSPQFPGPPVPPPQQYSYPPQHHQPPTAPPPQTFTPSIPSIPHPQPAIPQGPLRRDEEAISDAQKHAKWAISALNFEDVDTAVKELRIALRTLGAG</sequence>
<evidence type="ECO:0000313" key="12">
    <source>
        <dbReference type="EMBL" id="KAF2750963.1"/>
    </source>
</evidence>
<dbReference type="InterPro" id="IPR039431">
    <property type="entry name" value="Vta1/CALS_N"/>
</dbReference>
<dbReference type="GO" id="GO:0005771">
    <property type="term" value="C:multivesicular body"/>
    <property type="evidence" value="ECO:0007669"/>
    <property type="project" value="TreeGrafter"/>
</dbReference>
<proteinExistence type="inferred from homology"/>
<name>A0A6A6VLD6_9PLEO</name>
<evidence type="ECO:0000256" key="6">
    <source>
        <dbReference type="ARBA" id="ARBA00022753"/>
    </source>
</evidence>
<feature type="compositionally biased region" description="Pro residues" evidence="9">
    <location>
        <begin position="379"/>
        <end position="406"/>
    </location>
</feature>
<evidence type="ECO:0000313" key="13">
    <source>
        <dbReference type="Proteomes" id="UP000799440"/>
    </source>
</evidence>
<evidence type="ECO:0000259" key="11">
    <source>
        <dbReference type="Pfam" id="PF18097"/>
    </source>
</evidence>
<feature type="domain" description="Vta1/callose synthase N-terminal" evidence="10">
    <location>
        <begin position="14"/>
        <end position="157"/>
    </location>
</feature>
<accession>A0A6A6VLD6</accession>
<feature type="region of interest" description="Disordered" evidence="9">
    <location>
        <begin position="304"/>
        <end position="422"/>
    </location>
</feature>
<dbReference type="Pfam" id="PF18097">
    <property type="entry name" value="Vta1_C"/>
    <property type="match status" value="1"/>
</dbReference>
<organism evidence="12 13">
    <name type="scientific">Sporormia fimetaria CBS 119925</name>
    <dbReference type="NCBI Taxonomy" id="1340428"/>
    <lineage>
        <taxon>Eukaryota</taxon>
        <taxon>Fungi</taxon>
        <taxon>Dikarya</taxon>
        <taxon>Ascomycota</taxon>
        <taxon>Pezizomycotina</taxon>
        <taxon>Dothideomycetes</taxon>
        <taxon>Pleosporomycetidae</taxon>
        <taxon>Pleosporales</taxon>
        <taxon>Sporormiaceae</taxon>
        <taxon>Sporormia</taxon>
    </lineage>
</organism>
<feature type="region of interest" description="Disordered" evidence="9">
    <location>
        <begin position="160"/>
        <end position="279"/>
    </location>
</feature>
<comment type="subcellular location">
    <subcellularLocation>
        <location evidence="2">Cytoplasm</location>
    </subcellularLocation>
    <subcellularLocation>
        <location evidence="1">Endosome membrane</location>
        <topology evidence="1">Peripheral membrane protein</topology>
    </subcellularLocation>
</comment>
<dbReference type="Pfam" id="PF04652">
    <property type="entry name" value="Vta1"/>
    <property type="match status" value="1"/>
</dbReference>
<feature type="compositionally biased region" description="Polar residues" evidence="9">
    <location>
        <begin position="209"/>
        <end position="219"/>
    </location>
</feature>
<reference evidence="12" key="1">
    <citation type="journal article" date="2020" name="Stud. Mycol.">
        <title>101 Dothideomycetes genomes: a test case for predicting lifestyles and emergence of pathogens.</title>
        <authorList>
            <person name="Haridas S."/>
            <person name="Albert R."/>
            <person name="Binder M."/>
            <person name="Bloem J."/>
            <person name="Labutti K."/>
            <person name="Salamov A."/>
            <person name="Andreopoulos B."/>
            <person name="Baker S."/>
            <person name="Barry K."/>
            <person name="Bills G."/>
            <person name="Bluhm B."/>
            <person name="Cannon C."/>
            <person name="Castanera R."/>
            <person name="Culley D."/>
            <person name="Daum C."/>
            <person name="Ezra D."/>
            <person name="Gonzalez J."/>
            <person name="Henrissat B."/>
            <person name="Kuo A."/>
            <person name="Liang C."/>
            <person name="Lipzen A."/>
            <person name="Lutzoni F."/>
            <person name="Magnuson J."/>
            <person name="Mondo S."/>
            <person name="Nolan M."/>
            <person name="Ohm R."/>
            <person name="Pangilinan J."/>
            <person name="Park H.-J."/>
            <person name="Ramirez L."/>
            <person name="Alfaro M."/>
            <person name="Sun H."/>
            <person name="Tritt A."/>
            <person name="Yoshinaga Y."/>
            <person name="Zwiers L.-H."/>
            <person name="Turgeon B."/>
            <person name="Goodwin S."/>
            <person name="Spatafora J."/>
            <person name="Crous P."/>
            <person name="Grigoriev I."/>
        </authorList>
    </citation>
    <scope>NUCLEOTIDE SEQUENCE</scope>
    <source>
        <strain evidence="12">CBS 119925</strain>
    </source>
</reference>
<keyword evidence="8" id="KW-0472">Membrane</keyword>
<dbReference type="PANTHER" id="PTHR46009:SF1">
    <property type="entry name" value="VACUOLAR PROTEIN SORTING-ASSOCIATED PROTEIN VTA1 HOMOLOG"/>
    <property type="match status" value="1"/>
</dbReference>
<evidence type="ECO:0000256" key="5">
    <source>
        <dbReference type="ARBA" id="ARBA00022490"/>
    </source>
</evidence>
<evidence type="ECO:0000256" key="9">
    <source>
        <dbReference type="SAM" id="MobiDB-lite"/>
    </source>
</evidence>
<feature type="compositionally biased region" description="Pro residues" evidence="9">
    <location>
        <begin position="309"/>
        <end position="323"/>
    </location>
</feature>
<keyword evidence="4" id="KW-0813">Transport</keyword>
<comment type="similarity">
    <text evidence="3">Belongs to the VTA1 family.</text>
</comment>
<dbReference type="GO" id="GO:0010008">
    <property type="term" value="C:endosome membrane"/>
    <property type="evidence" value="ECO:0007669"/>
    <property type="project" value="UniProtKB-SubCell"/>
</dbReference>
<keyword evidence="7" id="KW-0653">Protein transport</keyword>
<protein>
    <submittedName>
        <fullName evidence="12">DUF605-domain-containing protein</fullName>
    </submittedName>
</protein>
<feature type="compositionally biased region" description="Low complexity" evidence="9">
    <location>
        <begin position="340"/>
        <end position="361"/>
    </location>
</feature>
<gene>
    <name evidence="12" type="ORF">M011DRAFT_464751</name>
</gene>
<keyword evidence="5" id="KW-0963">Cytoplasm</keyword>